<dbReference type="PANTHER" id="PTHR48022:SF22">
    <property type="entry name" value="MAJOR FACILITATOR SUPERFAMILY (MFS) PROFILE DOMAIN-CONTAINING PROTEIN"/>
    <property type="match status" value="1"/>
</dbReference>
<evidence type="ECO:0000313" key="11">
    <source>
        <dbReference type="Proteomes" id="UP000244309"/>
    </source>
</evidence>
<dbReference type="GO" id="GO:0016020">
    <property type="term" value="C:membrane"/>
    <property type="evidence" value="ECO:0007669"/>
    <property type="project" value="UniProtKB-SubCell"/>
</dbReference>
<evidence type="ECO:0000256" key="2">
    <source>
        <dbReference type="ARBA" id="ARBA00010992"/>
    </source>
</evidence>
<dbReference type="InterPro" id="IPR003663">
    <property type="entry name" value="Sugar/inositol_transpt"/>
</dbReference>
<dbReference type="PROSITE" id="PS00216">
    <property type="entry name" value="SUGAR_TRANSPORT_1"/>
    <property type="match status" value="1"/>
</dbReference>
<gene>
    <name evidence="10" type="ORF">CXQ85_000006</name>
</gene>
<keyword evidence="4 8" id="KW-0812">Transmembrane</keyword>
<evidence type="ECO:0000256" key="6">
    <source>
        <dbReference type="ARBA" id="ARBA00023136"/>
    </source>
</evidence>
<feature type="domain" description="Major facilitator superfamily (MFS) profile" evidence="9">
    <location>
        <begin position="56"/>
        <end position="499"/>
    </location>
</feature>
<dbReference type="EMBL" id="PKFO01000005">
    <property type="protein sequence ID" value="PVH21041.1"/>
    <property type="molecule type" value="Genomic_DNA"/>
</dbReference>
<dbReference type="NCBIfam" id="TIGR00879">
    <property type="entry name" value="SP"/>
    <property type="match status" value="1"/>
</dbReference>
<proteinExistence type="inferred from homology"/>
<evidence type="ECO:0000256" key="8">
    <source>
        <dbReference type="SAM" id="Phobius"/>
    </source>
</evidence>
<reference evidence="10 11" key="1">
    <citation type="submission" date="2017-12" db="EMBL/GenBank/DDBJ databases">
        <title>Genome Sequence of a Multidrug-Resistant Candida haemulonii Isolate from a Patient with Chronic Leg Ulcers in Israel.</title>
        <authorList>
            <person name="Chow N.A."/>
            <person name="Gade L."/>
            <person name="Batra D."/>
            <person name="Rowe L.A."/>
            <person name="Ben-Ami R."/>
            <person name="Loparev V.N."/>
            <person name="Litvintseva A.P."/>
        </authorList>
    </citation>
    <scope>NUCLEOTIDE SEQUENCE [LARGE SCALE GENOMIC DNA]</scope>
    <source>
        <strain evidence="10 11">B11899</strain>
    </source>
</reference>
<dbReference type="PANTHER" id="PTHR48022">
    <property type="entry name" value="PLASTIDIC GLUCOSE TRANSPORTER 4"/>
    <property type="match status" value="1"/>
</dbReference>
<keyword evidence="3 7" id="KW-0813">Transport</keyword>
<dbReference type="AlphaFoldDB" id="A0A2V1AVY1"/>
<evidence type="ECO:0000256" key="7">
    <source>
        <dbReference type="RuleBase" id="RU003346"/>
    </source>
</evidence>
<sequence>MVSDSNTKTITEDESIDMSDGNILSDQKQVALAQQDLDHRLTKWQAVKAYPQACIYILILVWSLITVGYENQASGIVLSVPTFRRDFGYAVVSDGETQYTLDPQWQSAITGGASAALVFGSFMGTTIVDYVGRKWIMTTCVVGTIAFVGVEFAATNIQVFFIGKFLNAILLGVIQTVGASYVAELTPLALRGICTMTVNLSFCVGPFICTIVAYFTSTRDDRWSYRAIFCSQWFFAVTASVFLFFIPESPYHHVLKGNDDKALGSLRKIHPDGSAESQLAVIRATVDEAKVLSKSGSWFEVFNKKNIKRTLIAIAPFLMQPLSGLAYVMSYQTYYFQIAGITTRESFKISCGAQALSVVGTLLSLFMVDRFGRRFILLYGMSSLAVLNLLIAALGLNRSSQPLLLASSAFLTMYNFFYNSGIGPIAYVYNTEIPTSRLRAKTVAVGIASSNSLNTMWAFVLPYMFNVDQANMGSAINFIFAGCCFVSVFVFFFFMPEASGRSYEEIDEMFMAKVPYRKWSSYVTSVSVESKQVILEQCKEETEHVEEVKKNEVLTNDKQVIV</sequence>
<evidence type="ECO:0000313" key="10">
    <source>
        <dbReference type="EMBL" id="PVH21041.1"/>
    </source>
</evidence>
<dbReference type="PROSITE" id="PS50850">
    <property type="entry name" value="MFS"/>
    <property type="match status" value="1"/>
</dbReference>
<accession>A0A2V1AVY1</accession>
<dbReference type="FunFam" id="1.20.1250.20:FF:000078">
    <property type="entry name" value="MFS maltose transporter, putative"/>
    <property type="match status" value="1"/>
</dbReference>
<feature type="transmembrane region" description="Helical" evidence="8">
    <location>
        <begin position="108"/>
        <end position="128"/>
    </location>
</feature>
<dbReference type="RefSeq" id="XP_025341981.1">
    <property type="nucleotide sequence ID" value="XM_025483766.1"/>
</dbReference>
<dbReference type="InterPro" id="IPR050360">
    <property type="entry name" value="MFS_Sugar_Transporters"/>
</dbReference>
<comment type="subcellular location">
    <subcellularLocation>
        <location evidence="1">Membrane</location>
        <topology evidence="1">Multi-pass membrane protein</topology>
    </subcellularLocation>
</comment>
<dbReference type="InterPro" id="IPR036259">
    <property type="entry name" value="MFS_trans_sf"/>
</dbReference>
<dbReference type="Proteomes" id="UP000244309">
    <property type="component" value="Unassembled WGS sequence"/>
</dbReference>
<dbReference type="SUPFAM" id="SSF103473">
    <property type="entry name" value="MFS general substrate transporter"/>
    <property type="match status" value="1"/>
</dbReference>
<dbReference type="InterPro" id="IPR020846">
    <property type="entry name" value="MFS_dom"/>
</dbReference>
<keyword evidence="6 8" id="KW-0472">Membrane</keyword>
<protein>
    <recommendedName>
        <fullName evidence="9">Major facilitator superfamily (MFS) profile domain-containing protein</fullName>
    </recommendedName>
</protein>
<name>A0A2V1AVY1_9ASCO</name>
<dbReference type="InterPro" id="IPR005829">
    <property type="entry name" value="Sugar_transporter_CS"/>
</dbReference>
<dbReference type="InterPro" id="IPR005828">
    <property type="entry name" value="MFS_sugar_transport-like"/>
</dbReference>
<keyword evidence="5 8" id="KW-1133">Transmembrane helix</keyword>
<dbReference type="GeneID" id="37005339"/>
<dbReference type="GO" id="GO:0005351">
    <property type="term" value="F:carbohydrate:proton symporter activity"/>
    <property type="evidence" value="ECO:0007669"/>
    <property type="project" value="TreeGrafter"/>
</dbReference>
<evidence type="ECO:0000256" key="4">
    <source>
        <dbReference type="ARBA" id="ARBA00022692"/>
    </source>
</evidence>
<comment type="similarity">
    <text evidence="2 7">Belongs to the major facilitator superfamily. Sugar transporter (TC 2.A.1.1) family.</text>
</comment>
<organism evidence="10 11">
    <name type="scientific">Candidozyma haemuli</name>
    <dbReference type="NCBI Taxonomy" id="45357"/>
    <lineage>
        <taxon>Eukaryota</taxon>
        <taxon>Fungi</taxon>
        <taxon>Dikarya</taxon>
        <taxon>Ascomycota</taxon>
        <taxon>Saccharomycotina</taxon>
        <taxon>Pichiomycetes</taxon>
        <taxon>Metschnikowiaceae</taxon>
        <taxon>Candidozyma</taxon>
    </lineage>
</organism>
<dbReference type="STRING" id="45357.A0A2V1AVY1"/>
<dbReference type="VEuPathDB" id="FungiDB:CXQ85_000006"/>
<feature type="transmembrane region" description="Helical" evidence="8">
    <location>
        <begin position="408"/>
        <end position="430"/>
    </location>
</feature>
<feature type="transmembrane region" description="Helical" evidence="8">
    <location>
        <begin position="475"/>
        <end position="494"/>
    </location>
</feature>
<evidence type="ECO:0000259" key="9">
    <source>
        <dbReference type="PROSITE" id="PS50850"/>
    </source>
</evidence>
<keyword evidence="11" id="KW-1185">Reference proteome</keyword>
<evidence type="ECO:0000256" key="3">
    <source>
        <dbReference type="ARBA" id="ARBA00022448"/>
    </source>
</evidence>
<evidence type="ECO:0000256" key="1">
    <source>
        <dbReference type="ARBA" id="ARBA00004141"/>
    </source>
</evidence>
<feature type="transmembrane region" description="Helical" evidence="8">
    <location>
        <begin position="375"/>
        <end position="396"/>
    </location>
</feature>
<feature type="transmembrane region" description="Helical" evidence="8">
    <location>
        <begin position="135"/>
        <end position="154"/>
    </location>
</feature>
<evidence type="ECO:0000256" key="5">
    <source>
        <dbReference type="ARBA" id="ARBA00022989"/>
    </source>
</evidence>
<feature type="transmembrane region" description="Helical" evidence="8">
    <location>
        <begin position="311"/>
        <end position="335"/>
    </location>
</feature>
<feature type="transmembrane region" description="Helical" evidence="8">
    <location>
        <begin position="442"/>
        <end position="463"/>
    </location>
</feature>
<feature type="transmembrane region" description="Helical" evidence="8">
    <location>
        <begin position="195"/>
        <end position="217"/>
    </location>
</feature>
<feature type="transmembrane region" description="Helical" evidence="8">
    <location>
        <begin position="160"/>
        <end position="183"/>
    </location>
</feature>
<dbReference type="OrthoDB" id="6612291at2759"/>
<feature type="transmembrane region" description="Helical" evidence="8">
    <location>
        <begin position="223"/>
        <end position="246"/>
    </location>
</feature>
<dbReference type="Pfam" id="PF00083">
    <property type="entry name" value="Sugar_tr"/>
    <property type="match status" value="1"/>
</dbReference>
<comment type="caution">
    <text evidence="10">The sequence shown here is derived from an EMBL/GenBank/DDBJ whole genome shotgun (WGS) entry which is preliminary data.</text>
</comment>
<dbReference type="Gene3D" id="1.20.1250.20">
    <property type="entry name" value="MFS general substrate transporter like domains"/>
    <property type="match status" value="1"/>
</dbReference>